<dbReference type="EMBL" id="JAQMLR010000003">
    <property type="protein sequence ID" value="MDB8738136.1"/>
    <property type="molecule type" value="Genomic_DNA"/>
</dbReference>
<dbReference type="InterPro" id="IPR002831">
    <property type="entry name" value="Tscrpt_reg_TrmB_N"/>
</dbReference>
<evidence type="ECO:0000313" key="18">
    <source>
        <dbReference type="EMBL" id="RHG17678.1"/>
    </source>
</evidence>
<evidence type="ECO:0000313" key="27">
    <source>
        <dbReference type="Proteomes" id="UP000283981"/>
    </source>
</evidence>
<dbReference type="EMBL" id="QRLN01000015">
    <property type="protein sequence ID" value="RHJ10521.1"/>
    <property type="molecule type" value="Genomic_DNA"/>
</dbReference>
<dbReference type="Proteomes" id="UP000283981">
    <property type="component" value="Unassembled WGS sequence"/>
</dbReference>
<dbReference type="Proteomes" id="UP000285610">
    <property type="component" value="Unassembled WGS sequence"/>
</dbReference>
<dbReference type="Proteomes" id="UP001149331">
    <property type="component" value="Unassembled WGS sequence"/>
</dbReference>
<dbReference type="Proteomes" id="UP000286137">
    <property type="component" value="Unassembled WGS sequence"/>
</dbReference>
<dbReference type="EMBL" id="NIHM01000001">
    <property type="protein sequence ID" value="PLT58039.1"/>
    <property type="molecule type" value="Genomic_DNA"/>
</dbReference>
<dbReference type="Proteomes" id="UP001211731">
    <property type="component" value="Unassembled WGS sequence"/>
</dbReference>
<evidence type="ECO:0000313" key="11">
    <source>
        <dbReference type="EMBL" id="PLT58039.1"/>
    </source>
</evidence>
<evidence type="ECO:0000313" key="26">
    <source>
        <dbReference type="Proteomes" id="UP000283834"/>
    </source>
</evidence>
<feature type="domain" description="Transcription regulator TrmB N-terminal" evidence="1">
    <location>
        <begin position="12"/>
        <end position="77"/>
    </location>
</feature>
<gene>
    <name evidence="11" type="ORF">CDL18_00130</name>
    <name evidence="14" type="ORF">CDL20_05035</name>
    <name evidence="13" type="ORF">CDL23_00665</name>
    <name evidence="12" type="ORF">CDL26_12995</name>
    <name evidence="20" type="ORF">DW142_10825</name>
    <name evidence="19" type="ORF">DW243_07380</name>
    <name evidence="18" type="ORF">DW270_10755</name>
    <name evidence="17" type="ORF">DW812_09515</name>
    <name evidence="16" type="ORF">DWX36_16290</name>
    <name evidence="15" type="ORF">DWY88_05980</name>
    <name evidence="21" type="ORF">DWZ50_00745</name>
    <name evidence="9" type="ORF">G4958_06325</name>
    <name evidence="10" type="ORF">G4993_02165</name>
    <name evidence="3" type="ORF">LIQ08_12550</name>
    <name evidence="2" type="ORF">LIQ10_10370</name>
    <name evidence="8" type="ORF">O4N78_02130</name>
    <name evidence="5" type="ORF">O8D18_01125</name>
    <name evidence="4" type="ORF">OZZ17_14280</name>
    <name evidence="7" type="ORF">PNU63_04980</name>
    <name evidence="6" type="ORF">PNW85_11355</name>
</gene>
<dbReference type="EMBL" id="JAQMLA010000032">
    <property type="protein sequence ID" value="MDB8687265.1"/>
    <property type="molecule type" value="Genomic_DNA"/>
</dbReference>
<reference evidence="4" key="6">
    <citation type="submission" date="2022-11" db="EMBL/GenBank/DDBJ databases">
        <title>Temperate bacteriophages infecting mucin-degrading bacterium Ruminococcus gnavus from the human gut.</title>
        <authorList>
            <person name="Buttimer C."/>
        </authorList>
    </citation>
    <scope>NUCLEOTIDE SEQUENCE</scope>
    <source>
        <strain evidence="4">CCUG 49994</strain>
    </source>
</reference>
<dbReference type="EMBL" id="NIHS01000028">
    <property type="protein sequence ID" value="PLT71202.1"/>
    <property type="molecule type" value="Genomic_DNA"/>
</dbReference>
<reference evidence="22 23" key="1">
    <citation type="journal article" date="2017" name="Genome Med.">
        <title>A novel Ruminococcus gnavus clade enriched in inflammatory bowel disease patients.</title>
        <authorList>
            <person name="Hall A.B."/>
            <person name="Yassour M."/>
            <person name="Sauk J."/>
            <person name="Garner A."/>
            <person name="Jiang X."/>
            <person name="Arthur T."/>
            <person name="Lagoudas G.K."/>
            <person name="Vatanen T."/>
            <person name="Fornelos N."/>
            <person name="Wilson R."/>
            <person name="Bertha M."/>
            <person name="Cohen M."/>
            <person name="Garber J."/>
            <person name="Khalili H."/>
            <person name="Gevers D."/>
            <person name="Ananthakrishnan A.N."/>
            <person name="Kugathasan S."/>
            <person name="Lander E.S."/>
            <person name="Blainey P."/>
            <person name="Vlamakis H."/>
            <person name="Xavier R.J."/>
            <person name="Huttenhower C."/>
        </authorList>
    </citation>
    <scope>NUCLEOTIDE SEQUENCE [LARGE SCALE GENOMIC DNA]</scope>
    <source>
        <strain evidence="11 23">RJX1118</strain>
        <strain evidence="12 24">RJX1124</strain>
        <strain evidence="13 25">RJX1125</strain>
        <strain evidence="14 22">RJX1128</strain>
    </source>
</reference>
<dbReference type="EMBL" id="JAPZEG010000001">
    <property type="protein sequence ID" value="MDE1202387.1"/>
    <property type="molecule type" value="Genomic_DNA"/>
</dbReference>
<dbReference type="Proteomes" id="UP000234891">
    <property type="component" value="Unassembled WGS sequence"/>
</dbReference>
<evidence type="ECO:0000313" key="25">
    <source>
        <dbReference type="Proteomes" id="UP000235093"/>
    </source>
</evidence>
<dbReference type="Proteomes" id="UP000285697">
    <property type="component" value="Unassembled WGS sequence"/>
</dbReference>
<evidence type="ECO:0000313" key="7">
    <source>
        <dbReference type="EMBL" id="MDB8738136.1"/>
    </source>
</evidence>
<reference evidence="8" key="7">
    <citation type="submission" date="2022-12" db="EMBL/GenBank/DDBJ databases">
        <title>Genome of R. gnavus strain RSHDN_120.</title>
        <authorList>
            <person name="Abdugheni R."/>
        </authorList>
    </citation>
    <scope>NUCLEOTIDE SEQUENCE</scope>
    <source>
        <strain evidence="8">RSHDN_120</strain>
    </source>
</reference>
<dbReference type="Proteomes" id="UP000283834">
    <property type="component" value="Unassembled WGS sequence"/>
</dbReference>
<sequence length="237" mass="26788">MEQNQYVEYLLHFGLTRQEALIYVELLVKGKQTGYEIAKETGISRSNVYSVLAALAEKGAAYVIEESAKRYIPVKVEEFCGNCIRRMQEEQEWMERNLPQKKAETEGYITIEGEQNILDKAKNLIAQAGERVYLSCTAGYLDAFRQALEELVKKKRKVVILTDAPYELKDAIFYQTEEKGQQIGLIVDSKSVLSGEYGKGSLNTCLYSGQKNFVTVFKNAMANEIKLIQLQKGGTVL</sequence>
<evidence type="ECO:0000313" key="31">
    <source>
        <dbReference type="Proteomes" id="UP000285697"/>
    </source>
</evidence>
<dbReference type="Proteomes" id="UP000284472">
    <property type="component" value="Unassembled WGS sequence"/>
</dbReference>
<evidence type="ECO:0000313" key="10">
    <source>
        <dbReference type="EMBL" id="NSI57209.1"/>
    </source>
</evidence>
<reference evidence="9" key="3">
    <citation type="journal article" date="2020" name="Cell Host Microbe">
        <title>Functional and Genomic Variation between Human-Derived Isolates of Lachnospiraceae Reveals Inter- and Intra-Species Diversity.</title>
        <authorList>
            <person name="Sorbara M.T."/>
            <person name="Littmann E.R."/>
            <person name="Fontana E."/>
            <person name="Moody T.U."/>
            <person name="Kohout C.E."/>
            <person name="Gjonbalaj M."/>
            <person name="Eaton V."/>
            <person name="Seok R."/>
            <person name="Leiner I.M."/>
            <person name="Pamer E.G."/>
        </authorList>
    </citation>
    <scope>NUCLEOTIDE SEQUENCE</scope>
    <source>
        <strain evidence="10">MSK.15.32</strain>
        <strain evidence="9">MSK.22.53</strain>
    </source>
</reference>
<evidence type="ECO:0000313" key="23">
    <source>
        <dbReference type="Proteomes" id="UP000234849"/>
    </source>
</evidence>
<reference evidence="2" key="5">
    <citation type="submission" date="2021-10" db="EMBL/GenBank/DDBJ databases">
        <title>Collection of gut derived symbiotic bacterial strains cultured from healthy donors.</title>
        <authorList>
            <person name="Lin H."/>
            <person name="Littmann E."/>
            <person name="Claire K."/>
            <person name="Pamer E."/>
        </authorList>
    </citation>
    <scope>NUCLEOTIDE SEQUENCE</scope>
    <source>
        <strain evidence="3">MSK.23.18</strain>
        <strain evidence="2">MSK.23.4</strain>
    </source>
</reference>
<organism evidence="12 24">
    <name type="scientific">Mediterraneibacter gnavus</name>
    <name type="common">Ruminococcus gnavus</name>
    <dbReference type="NCBI Taxonomy" id="33038"/>
    <lineage>
        <taxon>Bacteria</taxon>
        <taxon>Bacillati</taxon>
        <taxon>Bacillota</taxon>
        <taxon>Clostridia</taxon>
        <taxon>Lachnospirales</taxon>
        <taxon>Lachnospiraceae</taxon>
        <taxon>Mediterraneibacter</taxon>
    </lineage>
</organism>
<evidence type="ECO:0000313" key="17">
    <source>
        <dbReference type="EMBL" id="RHD06010.1"/>
    </source>
</evidence>
<evidence type="ECO:0000313" key="32">
    <source>
        <dbReference type="Proteomes" id="UP000286137"/>
    </source>
</evidence>
<evidence type="ECO:0000313" key="6">
    <source>
        <dbReference type="EMBL" id="MDB8687265.1"/>
    </source>
</evidence>
<comment type="caution">
    <text evidence="12">The sequence shown here is derived from an EMBL/GenBank/DDBJ whole genome shotgun (WGS) entry which is preliminary data.</text>
</comment>
<dbReference type="EMBL" id="QRIA01000013">
    <property type="protein sequence ID" value="RHG17678.1"/>
    <property type="molecule type" value="Genomic_DNA"/>
</dbReference>
<dbReference type="InterPro" id="IPR036390">
    <property type="entry name" value="WH_DNA-bd_sf"/>
</dbReference>
<evidence type="ECO:0000313" key="21">
    <source>
        <dbReference type="EMBL" id="RHM81687.1"/>
    </source>
</evidence>
<evidence type="ECO:0000313" key="19">
    <source>
        <dbReference type="EMBL" id="RHG84974.1"/>
    </source>
</evidence>
<reference evidence="26 27" key="2">
    <citation type="submission" date="2018-08" db="EMBL/GenBank/DDBJ databases">
        <title>A genome reference for cultivated species of the human gut microbiota.</title>
        <authorList>
            <person name="Zou Y."/>
            <person name="Xue W."/>
            <person name="Luo G."/>
        </authorList>
    </citation>
    <scope>NUCLEOTIDE SEQUENCE [LARGE SCALE GENOMIC DNA]</scope>
    <source>
        <strain evidence="16 26">AF19-16AC</strain>
        <strain evidence="15 32">AF27-4BH</strain>
        <strain evidence="21 30">AF33-12</strain>
        <strain evidence="20 28">AM12-54</strain>
        <strain evidence="19 27">AM21-18</strain>
        <strain evidence="18 31">AM22-7AC</strain>
        <strain evidence="17 29">AM32-6</strain>
    </source>
</reference>
<evidence type="ECO:0000313" key="2">
    <source>
        <dbReference type="EMBL" id="MCB5494137.1"/>
    </source>
</evidence>
<dbReference type="EMBL" id="NIHW01000009">
    <property type="protein sequence ID" value="PLT88077.1"/>
    <property type="molecule type" value="Genomic_DNA"/>
</dbReference>
<evidence type="ECO:0000313" key="9">
    <source>
        <dbReference type="EMBL" id="NSI18964.1"/>
    </source>
</evidence>
<dbReference type="EMBL" id="QSIR01000012">
    <property type="protein sequence ID" value="RHD06010.1"/>
    <property type="molecule type" value="Genomic_DNA"/>
</dbReference>
<dbReference type="PANTHER" id="PTHR34293:SF1">
    <property type="entry name" value="HTH-TYPE TRANSCRIPTIONAL REGULATOR TRMBL2"/>
    <property type="match status" value="1"/>
</dbReference>
<dbReference type="EMBL" id="JAAIRV010000002">
    <property type="protein sequence ID" value="NSI57209.1"/>
    <property type="molecule type" value="Genomic_DNA"/>
</dbReference>
<evidence type="ECO:0000313" key="30">
    <source>
        <dbReference type="Proteomes" id="UP000285610"/>
    </source>
</evidence>
<evidence type="ECO:0000313" key="29">
    <source>
        <dbReference type="Proteomes" id="UP000284472"/>
    </source>
</evidence>
<dbReference type="PANTHER" id="PTHR34293">
    <property type="entry name" value="HTH-TYPE TRANSCRIPTIONAL REGULATOR TRMBL2"/>
    <property type="match status" value="1"/>
</dbReference>
<dbReference type="Proteomes" id="UP001296580">
    <property type="component" value="Unassembled WGS sequence"/>
</dbReference>
<dbReference type="EMBL" id="QRIS01000010">
    <property type="protein sequence ID" value="RHG84974.1"/>
    <property type="molecule type" value="Genomic_DNA"/>
</dbReference>
<evidence type="ECO:0000313" key="16">
    <source>
        <dbReference type="EMBL" id="RGT35377.1"/>
    </source>
</evidence>
<dbReference type="STRING" id="33038.GCA_900067245_00257"/>
<evidence type="ECO:0000313" key="12">
    <source>
        <dbReference type="EMBL" id="PLT71202.1"/>
    </source>
</evidence>
<dbReference type="Gene3D" id="1.10.10.10">
    <property type="entry name" value="Winged helix-like DNA-binding domain superfamily/Winged helix DNA-binding domain"/>
    <property type="match status" value="1"/>
</dbReference>
<reference evidence="9" key="4">
    <citation type="submission" date="2020-02" db="EMBL/GenBank/DDBJ databases">
        <authorList>
            <person name="Littmann E."/>
            <person name="Sorbara M."/>
        </authorList>
    </citation>
    <scope>NUCLEOTIDE SEQUENCE</scope>
    <source>
        <strain evidence="10">MSK.15.32</strain>
        <strain evidence="9">MSK.22.53</strain>
    </source>
</reference>
<dbReference type="EMBL" id="QRWQ01000029">
    <property type="protein sequence ID" value="RGT35377.1"/>
    <property type="molecule type" value="Genomic_DNA"/>
</dbReference>
<evidence type="ECO:0000313" key="13">
    <source>
        <dbReference type="EMBL" id="PLT77654.1"/>
    </source>
</evidence>
<accession>A0A2N5P7V3</accession>
<dbReference type="Pfam" id="PF01978">
    <property type="entry name" value="TrmB"/>
    <property type="match status" value="1"/>
</dbReference>
<dbReference type="CDD" id="cd09124">
    <property type="entry name" value="PLDc_like_TrmB_middle"/>
    <property type="match status" value="1"/>
</dbReference>
<dbReference type="EMBL" id="JAPRAY010000021">
    <property type="protein sequence ID" value="MCZ0668688.1"/>
    <property type="molecule type" value="Genomic_DNA"/>
</dbReference>
<dbReference type="Proteomes" id="UP000234840">
    <property type="component" value="Unassembled WGS sequence"/>
</dbReference>
<dbReference type="Proteomes" id="UP000283992">
    <property type="component" value="Unassembled WGS sequence"/>
</dbReference>
<dbReference type="InterPro" id="IPR036388">
    <property type="entry name" value="WH-like_DNA-bd_sf"/>
</dbReference>
<evidence type="ECO:0000313" key="24">
    <source>
        <dbReference type="Proteomes" id="UP000234891"/>
    </source>
</evidence>
<dbReference type="EMBL" id="JAJBNC010000015">
    <property type="protein sequence ID" value="MCB5494137.1"/>
    <property type="molecule type" value="Genomic_DNA"/>
</dbReference>
<dbReference type="EMBL" id="JAAIRM010000008">
    <property type="protein sequence ID" value="NSI18964.1"/>
    <property type="molecule type" value="Genomic_DNA"/>
</dbReference>
<dbReference type="Proteomes" id="UP000235093">
    <property type="component" value="Unassembled WGS sequence"/>
</dbReference>
<dbReference type="RefSeq" id="WP_004840700.1">
    <property type="nucleotide sequence ID" value="NZ_AP031446.1"/>
</dbReference>
<evidence type="ECO:0000313" key="8">
    <source>
        <dbReference type="EMBL" id="MDE1202387.1"/>
    </source>
</evidence>
<dbReference type="Proteomes" id="UP001296643">
    <property type="component" value="Unassembled WGS sequence"/>
</dbReference>
<dbReference type="Proteomes" id="UP001212160">
    <property type="component" value="Unassembled WGS sequence"/>
</dbReference>
<dbReference type="EMBL" id="NIHT01000001">
    <property type="protein sequence ID" value="PLT77654.1"/>
    <property type="molecule type" value="Genomic_DNA"/>
</dbReference>
<dbReference type="SUPFAM" id="SSF46785">
    <property type="entry name" value="Winged helix' DNA-binding domain"/>
    <property type="match status" value="1"/>
</dbReference>
<proteinExistence type="predicted"/>
<dbReference type="Proteomes" id="UP000234849">
    <property type="component" value="Unassembled WGS sequence"/>
</dbReference>
<evidence type="ECO:0000313" key="28">
    <source>
        <dbReference type="Proteomes" id="UP000283992"/>
    </source>
</evidence>
<dbReference type="Proteomes" id="UP001148455">
    <property type="component" value="Unassembled WGS sequence"/>
</dbReference>
<protein>
    <submittedName>
        <fullName evidence="2">HTH domain-containing protein</fullName>
    </submittedName>
    <submittedName>
        <fullName evidence="6">Helix-turn-helix domain-containing protein</fullName>
    </submittedName>
    <submittedName>
        <fullName evidence="12">TrmB family transcriptional regulator</fullName>
    </submittedName>
</protein>
<dbReference type="EMBL" id="JAPZED010000001">
    <property type="protein sequence ID" value="MCZ7692657.1"/>
    <property type="molecule type" value="Genomic_DNA"/>
</dbReference>
<reference evidence="6" key="9">
    <citation type="submission" date="2023-01" db="EMBL/GenBank/DDBJ databases">
        <title>Human gut microbiome strain richness.</title>
        <authorList>
            <person name="Chen-Liaw A."/>
        </authorList>
    </citation>
    <scope>NUCLEOTIDE SEQUENCE</scope>
    <source>
        <strain evidence="7">1001217st1_A9_1001217B_191108</strain>
        <strain evidence="6">RTP21484st1_H11_RTP21484_190118</strain>
    </source>
</reference>
<dbReference type="EMBL" id="QRTJ01000008">
    <property type="protein sequence ID" value="RGQ69030.1"/>
    <property type="molecule type" value="Genomic_DNA"/>
</dbReference>
<evidence type="ECO:0000313" key="20">
    <source>
        <dbReference type="EMBL" id="RHJ10521.1"/>
    </source>
</evidence>
<evidence type="ECO:0000313" key="22">
    <source>
        <dbReference type="Proteomes" id="UP000234840"/>
    </source>
</evidence>
<dbReference type="EMBL" id="QRQE01000001">
    <property type="protein sequence ID" value="RHM81687.1"/>
    <property type="molecule type" value="Genomic_DNA"/>
</dbReference>
<dbReference type="AlphaFoldDB" id="A0A2N5P7V3"/>
<evidence type="ECO:0000313" key="14">
    <source>
        <dbReference type="EMBL" id="PLT88077.1"/>
    </source>
</evidence>
<dbReference type="GeneID" id="57432287"/>
<name>A0A2N5P7V3_MEDGN</name>
<dbReference type="Proteomes" id="UP001297370">
    <property type="component" value="Unassembled WGS sequence"/>
</dbReference>
<evidence type="ECO:0000313" key="4">
    <source>
        <dbReference type="EMBL" id="MCZ0668688.1"/>
    </source>
</evidence>
<dbReference type="Proteomes" id="UP001297422">
    <property type="component" value="Unassembled WGS sequence"/>
</dbReference>
<reference evidence="5" key="8">
    <citation type="submission" date="2022-12" db="EMBL/GenBank/DDBJ databases">
        <title>Genome of R. gnavus strain RSHDN_123.</title>
        <authorList>
            <person name="Abdugheni R."/>
        </authorList>
    </citation>
    <scope>NUCLEOTIDE SEQUENCE</scope>
    <source>
        <strain evidence="5">RSHDN_123</strain>
    </source>
</reference>
<dbReference type="EMBL" id="JAJBOM010000018">
    <property type="protein sequence ID" value="MCB5619971.1"/>
    <property type="molecule type" value="Genomic_DNA"/>
</dbReference>
<evidence type="ECO:0000313" key="15">
    <source>
        <dbReference type="EMBL" id="RGQ69030.1"/>
    </source>
</evidence>
<evidence type="ECO:0000259" key="1">
    <source>
        <dbReference type="Pfam" id="PF01978"/>
    </source>
</evidence>
<evidence type="ECO:0000313" key="3">
    <source>
        <dbReference type="EMBL" id="MCB5619971.1"/>
    </source>
</evidence>
<dbReference type="InterPro" id="IPR051797">
    <property type="entry name" value="TrmB-like"/>
</dbReference>
<dbReference type="Proteomes" id="UP001079535">
    <property type="component" value="Unassembled WGS sequence"/>
</dbReference>
<evidence type="ECO:0000313" key="5">
    <source>
        <dbReference type="EMBL" id="MCZ7692657.1"/>
    </source>
</evidence>